<accession>A0A2U3DT00</accession>
<evidence type="ECO:0000256" key="5">
    <source>
        <dbReference type="ARBA" id="ARBA00023274"/>
    </source>
</evidence>
<dbReference type="InterPro" id="IPR013870">
    <property type="entry name" value="Ribosomal_mL54"/>
</dbReference>
<evidence type="ECO:0000256" key="1">
    <source>
        <dbReference type="ARBA" id="ARBA00004173"/>
    </source>
</evidence>
<evidence type="ECO:0000256" key="6">
    <source>
        <dbReference type="ARBA" id="ARBA00033752"/>
    </source>
</evidence>
<evidence type="ECO:0000256" key="8">
    <source>
        <dbReference type="SAM" id="MobiDB-lite"/>
    </source>
</evidence>
<evidence type="ECO:0000256" key="2">
    <source>
        <dbReference type="ARBA" id="ARBA00022946"/>
    </source>
</evidence>
<feature type="region of interest" description="Disordered" evidence="8">
    <location>
        <begin position="267"/>
        <end position="290"/>
    </location>
</feature>
<keyword evidence="5" id="KW-0687">Ribonucleoprotein</keyword>
<gene>
    <name evidence="9" type="ORF">PCL_07160</name>
</gene>
<keyword evidence="4" id="KW-0496">Mitochondrion</keyword>
<evidence type="ECO:0000256" key="7">
    <source>
        <dbReference type="ARBA" id="ARBA00035179"/>
    </source>
</evidence>
<reference evidence="9 10" key="1">
    <citation type="journal article" date="2016" name="Front. Microbiol.">
        <title>Genome and transcriptome sequences reveal the specific parasitism of the nematophagous Purpureocillium lilacinum 36-1.</title>
        <authorList>
            <person name="Xie J."/>
            <person name="Li S."/>
            <person name="Mo C."/>
            <person name="Xiao X."/>
            <person name="Peng D."/>
            <person name="Wang G."/>
            <person name="Xiao Y."/>
        </authorList>
    </citation>
    <scope>NUCLEOTIDE SEQUENCE [LARGE SCALE GENOMIC DNA]</scope>
    <source>
        <strain evidence="9 10">36-1</strain>
    </source>
</reference>
<evidence type="ECO:0000256" key="4">
    <source>
        <dbReference type="ARBA" id="ARBA00023128"/>
    </source>
</evidence>
<dbReference type="AlphaFoldDB" id="A0A2U3DT00"/>
<dbReference type="GO" id="GO:0005762">
    <property type="term" value="C:mitochondrial large ribosomal subunit"/>
    <property type="evidence" value="ECO:0007669"/>
    <property type="project" value="TreeGrafter"/>
</dbReference>
<comment type="similarity">
    <text evidence="6">Belongs to the mitochondrion-specific ribosomal protein mL54 family.</text>
</comment>
<evidence type="ECO:0000313" key="9">
    <source>
        <dbReference type="EMBL" id="PWI65391.1"/>
    </source>
</evidence>
<sequence>MWGWQQAVRPLSWTSGASPLALAALQSLADRRINALHRGKRPIVAQPPYSPSIFSRIRLGHSRHRQSDKMPTPESEIFKSQKPKVAPTFNGVDYDDTKAFKQAEDAIIREQWVDAMKTRLVGEELGKCYMREGVNHLENCGQLREKYLQLLATNKIKGTKFLQQNYIDKKDEELDLAAKVHTSDKVARLNQGRKVLFAHPRGVLGTMSALGWAWLSGPLPTTTTTSSSSTAITMLCTRCCRAAISRRQLLPLTRQFSVSAQIRSAEPKLSTPVTSAGDATAAPSKPAASRSICPEGTVLSGLNFTKGGQDPVALKDEDYPEWLWSCLDVMKKGADAADENAGDEFSKSKKQRRLAAKRQKTLEAKLLAEGNLEALAPKVPLQHQSVNLPGEAGGSVQHNIEAADKREELRKAMRKERKAKIKEANYLKSM</sequence>
<dbReference type="PANTHER" id="PTHR28595">
    <property type="entry name" value="39S RIBOSOMAL PROTEIN L54, MITOCHONDRIAL"/>
    <property type="match status" value="1"/>
</dbReference>
<dbReference type="GO" id="GO:0003735">
    <property type="term" value="F:structural constituent of ribosome"/>
    <property type="evidence" value="ECO:0007669"/>
    <property type="project" value="TreeGrafter"/>
</dbReference>
<comment type="subcellular location">
    <subcellularLocation>
        <location evidence="1">Mitochondrion</location>
    </subcellularLocation>
</comment>
<dbReference type="Proteomes" id="UP000245956">
    <property type="component" value="Unassembled WGS sequence"/>
</dbReference>
<keyword evidence="3" id="KW-0689">Ribosomal protein</keyword>
<organism evidence="9 10">
    <name type="scientific">Purpureocillium lilacinum</name>
    <name type="common">Paecilomyces lilacinus</name>
    <dbReference type="NCBI Taxonomy" id="33203"/>
    <lineage>
        <taxon>Eukaryota</taxon>
        <taxon>Fungi</taxon>
        <taxon>Dikarya</taxon>
        <taxon>Ascomycota</taxon>
        <taxon>Pezizomycotina</taxon>
        <taxon>Sordariomycetes</taxon>
        <taxon>Hypocreomycetidae</taxon>
        <taxon>Hypocreales</taxon>
        <taxon>Ophiocordycipitaceae</taxon>
        <taxon>Purpureocillium</taxon>
    </lineage>
</organism>
<dbReference type="EMBL" id="LCWV01000034">
    <property type="protein sequence ID" value="PWI65391.1"/>
    <property type="molecule type" value="Genomic_DNA"/>
</dbReference>
<protein>
    <recommendedName>
        <fullName evidence="7">Large ribosomal subunit protein mL54</fullName>
    </recommendedName>
</protein>
<comment type="caution">
    <text evidence="9">The sequence shown here is derived from an EMBL/GenBank/DDBJ whole genome shotgun (WGS) entry which is preliminary data.</text>
</comment>
<dbReference type="Pfam" id="PF08561">
    <property type="entry name" value="Ribosomal_L37"/>
    <property type="match status" value="1"/>
</dbReference>
<dbReference type="PANTHER" id="PTHR28595:SF1">
    <property type="entry name" value="LARGE RIBOSOMAL SUBUNIT PROTEIN ML54"/>
    <property type="match status" value="1"/>
</dbReference>
<proteinExistence type="inferred from homology"/>
<keyword evidence="2" id="KW-0809">Transit peptide</keyword>
<name>A0A2U3DT00_PURLI</name>
<evidence type="ECO:0000313" key="10">
    <source>
        <dbReference type="Proteomes" id="UP000245956"/>
    </source>
</evidence>
<evidence type="ECO:0000256" key="3">
    <source>
        <dbReference type="ARBA" id="ARBA00022980"/>
    </source>
</evidence>